<name>A0A2Z7B993_9LAMI</name>
<evidence type="ECO:0000256" key="1">
    <source>
        <dbReference type="SAM" id="MobiDB-lite"/>
    </source>
</evidence>
<sequence>MKDLGMVSMFQALIASGLEGFLGCPEVVYETALVDFFENASVRDGVIISSVGGQLVEISEKWFAETFELPVDGLSELSEMPKDKIYDARSIVSLSGEPVNLSGRKGQMKIEYRLLCDIMAKSISVKAGSFNAPTVEKFALLTAVVCGIKMNWASVLFNIFKKMVTPGAKQAKGLLVQISLLLEYIPNLNLGESSKFPVSKILTAKMVHRYIYVTDKESTQEAADASPVKQAPKNPGASKKRPVAVPVEAPVVKKKRSLKKKSSSSQSALEMVVVAQEAIPIQTIPATPAVEPMVEDQQAKIVEAHPADEVAPTAGGQEPVVYFSSVNMEDIRNLVGSIALDITALRGEQRSIAQLVVPSVQLSLDQRQSSPISVDSSSSMNFDETDTATTVPAFSLPVSSTVSIDITRALNQLQASLDQISNRDDGAALKDTILMHLRDNEKKFTALFDAQDRWIGALRNDSNDQRTLLSLEIKSSHRQLHTQITAASIDQIDMQREVKELNAKVDAIATNLERVKRDVEATKKLSSTSFSNFKGRLRPIILYLPPSWDY</sequence>
<dbReference type="EMBL" id="KV007844">
    <property type="protein sequence ID" value="KZV30770.1"/>
    <property type="molecule type" value="Genomic_DNA"/>
</dbReference>
<organism evidence="2 3">
    <name type="scientific">Dorcoceras hygrometricum</name>
    <dbReference type="NCBI Taxonomy" id="472368"/>
    <lineage>
        <taxon>Eukaryota</taxon>
        <taxon>Viridiplantae</taxon>
        <taxon>Streptophyta</taxon>
        <taxon>Embryophyta</taxon>
        <taxon>Tracheophyta</taxon>
        <taxon>Spermatophyta</taxon>
        <taxon>Magnoliopsida</taxon>
        <taxon>eudicotyledons</taxon>
        <taxon>Gunneridae</taxon>
        <taxon>Pentapetalae</taxon>
        <taxon>asterids</taxon>
        <taxon>lamiids</taxon>
        <taxon>Lamiales</taxon>
        <taxon>Gesneriaceae</taxon>
        <taxon>Didymocarpoideae</taxon>
        <taxon>Trichosporeae</taxon>
        <taxon>Loxocarpinae</taxon>
        <taxon>Dorcoceras</taxon>
    </lineage>
</organism>
<reference evidence="2 3" key="1">
    <citation type="journal article" date="2015" name="Proc. Natl. Acad. Sci. U.S.A.">
        <title>The resurrection genome of Boea hygrometrica: A blueprint for survival of dehydration.</title>
        <authorList>
            <person name="Xiao L."/>
            <person name="Yang G."/>
            <person name="Zhang L."/>
            <person name="Yang X."/>
            <person name="Zhao S."/>
            <person name="Ji Z."/>
            <person name="Zhou Q."/>
            <person name="Hu M."/>
            <person name="Wang Y."/>
            <person name="Chen M."/>
            <person name="Xu Y."/>
            <person name="Jin H."/>
            <person name="Xiao X."/>
            <person name="Hu G."/>
            <person name="Bao F."/>
            <person name="Hu Y."/>
            <person name="Wan P."/>
            <person name="Li L."/>
            <person name="Deng X."/>
            <person name="Kuang T."/>
            <person name="Xiang C."/>
            <person name="Zhu J.K."/>
            <person name="Oliver M.J."/>
            <person name="He Y."/>
        </authorList>
    </citation>
    <scope>NUCLEOTIDE SEQUENCE [LARGE SCALE GENOMIC DNA]</scope>
    <source>
        <strain evidence="3">cv. XS01</strain>
    </source>
</reference>
<gene>
    <name evidence="2" type="ORF">F511_37855</name>
</gene>
<keyword evidence="3" id="KW-1185">Reference proteome</keyword>
<dbReference type="Proteomes" id="UP000250235">
    <property type="component" value="Unassembled WGS sequence"/>
</dbReference>
<evidence type="ECO:0000313" key="3">
    <source>
        <dbReference type="Proteomes" id="UP000250235"/>
    </source>
</evidence>
<evidence type="ECO:0000313" key="2">
    <source>
        <dbReference type="EMBL" id="KZV30770.1"/>
    </source>
</evidence>
<proteinExistence type="predicted"/>
<feature type="region of interest" description="Disordered" evidence="1">
    <location>
        <begin position="222"/>
        <end position="244"/>
    </location>
</feature>
<protein>
    <submittedName>
        <fullName evidence="2">Dystroglycan-like</fullName>
    </submittedName>
</protein>
<accession>A0A2Z7B993</accession>
<dbReference type="AlphaFoldDB" id="A0A2Z7B993"/>